<reference evidence="1" key="1">
    <citation type="submission" date="2023-08" db="EMBL/GenBank/DDBJ databases">
        <authorList>
            <person name="Audoor S."/>
            <person name="Bilcke G."/>
        </authorList>
    </citation>
    <scope>NUCLEOTIDE SEQUENCE</scope>
</reference>
<evidence type="ECO:0000313" key="2">
    <source>
        <dbReference type="Proteomes" id="UP001295423"/>
    </source>
</evidence>
<accession>A0AAD2G1T5</accession>
<dbReference type="EMBL" id="CAKOGP040002026">
    <property type="protein sequence ID" value="CAJ1959896.1"/>
    <property type="molecule type" value="Genomic_DNA"/>
</dbReference>
<organism evidence="1 2">
    <name type="scientific">Cylindrotheca closterium</name>
    <dbReference type="NCBI Taxonomy" id="2856"/>
    <lineage>
        <taxon>Eukaryota</taxon>
        <taxon>Sar</taxon>
        <taxon>Stramenopiles</taxon>
        <taxon>Ochrophyta</taxon>
        <taxon>Bacillariophyta</taxon>
        <taxon>Bacillariophyceae</taxon>
        <taxon>Bacillariophycidae</taxon>
        <taxon>Bacillariales</taxon>
        <taxon>Bacillariaceae</taxon>
        <taxon>Cylindrotheca</taxon>
    </lineage>
</organism>
<gene>
    <name evidence="1" type="ORF">CYCCA115_LOCUS18315</name>
</gene>
<protein>
    <submittedName>
        <fullName evidence="1">Uncharacterized protein</fullName>
    </submittedName>
</protein>
<comment type="caution">
    <text evidence="1">The sequence shown here is derived from an EMBL/GenBank/DDBJ whole genome shotgun (WGS) entry which is preliminary data.</text>
</comment>
<proteinExistence type="predicted"/>
<name>A0AAD2G1T5_9STRA</name>
<keyword evidence="2" id="KW-1185">Reference proteome</keyword>
<sequence length="73" mass="8069">MKSSKSVTINGGSSKSFDRTDVAMNKDVCLFCGLLGLVFFHGFLADYVSAFQEESGVPDIIFVRWEPSEEAEK</sequence>
<dbReference type="AlphaFoldDB" id="A0AAD2G1T5"/>
<dbReference type="Proteomes" id="UP001295423">
    <property type="component" value="Unassembled WGS sequence"/>
</dbReference>
<evidence type="ECO:0000313" key="1">
    <source>
        <dbReference type="EMBL" id="CAJ1959896.1"/>
    </source>
</evidence>